<feature type="compositionally biased region" description="Basic and acidic residues" evidence="1">
    <location>
        <begin position="81"/>
        <end position="93"/>
    </location>
</feature>
<dbReference type="EMBL" id="CAUYUJ010006441">
    <property type="protein sequence ID" value="CAK0817348.1"/>
    <property type="molecule type" value="Genomic_DNA"/>
</dbReference>
<dbReference type="Proteomes" id="UP001189429">
    <property type="component" value="Unassembled WGS sequence"/>
</dbReference>
<feature type="compositionally biased region" description="Low complexity" evidence="1">
    <location>
        <begin position="104"/>
        <end position="118"/>
    </location>
</feature>
<name>A0ABN9RGS6_9DINO</name>
<feature type="non-terminal residue" evidence="2">
    <location>
        <position position="167"/>
    </location>
</feature>
<evidence type="ECO:0000256" key="1">
    <source>
        <dbReference type="SAM" id="MobiDB-lite"/>
    </source>
</evidence>
<feature type="compositionally biased region" description="Low complexity" evidence="1">
    <location>
        <begin position="11"/>
        <end position="27"/>
    </location>
</feature>
<comment type="caution">
    <text evidence="2">The sequence shown here is derived from an EMBL/GenBank/DDBJ whole genome shotgun (WGS) entry which is preliminary data.</text>
</comment>
<protein>
    <submittedName>
        <fullName evidence="2">Uncharacterized protein</fullName>
    </submittedName>
</protein>
<accession>A0ABN9RGS6</accession>
<keyword evidence="3" id="KW-1185">Reference proteome</keyword>
<feature type="compositionally biased region" description="Low complexity" evidence="1">
    <location>
        <begin position="66"/>
        <end position="77"/>
    </location>
</feature>
<feature type="compositionally biased region" description="Basic residues" evidence="1">
    <location>
        <begin position="56"/>
        <end position="65"/>
    </location>
</feature>
<feature type="region of interest" description="Disordered" evidence="1">
    <location>
        <begin position="1"/>
        <end position="141"/>
    </location>
</feature>
<feature type="compositionally biased region" description="Basic residues" evidence="1">
    <location>
        <begin position="40"/>
        <end position="49"/>
    </location>
</feature>
<gene>
    <name evidence="2" type="ORF">PCOR1329_LOCUS19986</name>
</gene>
<proteinExistence type="predicted"/>
<evidence type="ECO:0000313" key="2">
    <source>
        <dbReference type="EMBL" id="CAK0817348.1"/>
    </source>
</evidence>
<evidence type="ECO:0000313" key="3">
    <source>
        <dbReference type="Proteomes" id="UP001189429"/>
    </source>
</evidence>
<sequence length="167" mass="18167">MQPPHINSPHDAASQRRPSRRPAAPCDRPVDVDSADGHAGLRRPRRRLRSASGHGPRGRGRRAHARLGALLGRLAVGGRHRSPDASAGERRNADASTCARRSADASAGDRAGADSAADIVRRPVWARGHAVQQPRRDRGLPRREVSAFWRARVQCLRPGVLPLLRGR</sequence>
<organism evidence="2 3">
    <name type="scientific">Prorocentrum cordatum</name>
    <dbReference type="NCBI Taxonomy" id="2364126"/>
    <lineage>
        <taxon>Eukaryota</taxon>
        <taxon>Sar</taxon>
        <taxon>Alveolata</taxon>
        <taxon>Dinophyceae</taxon>
        <taxon>Prorocentrales</taxon>
        <taxon>Prorocentraceae</taxon>
        <taxon>Prorocentrum</taxon>
    </lineage>
</organism>
<reference evidence="2" key="1">
    <citation type="submission" date="2023-10" db="EMBL/GenBank/DDBJ databases">
        <authorList>
            <person name="Chen Y."/>
            <person name="Shah S."/>
            <person name="Dougan E. K."/>
            <person name="Thang M."/>
            <person name="Chan C."/>
        </authorList>
    </citation>
    <scope>NUCLEOTIDE SEQUENCE [LARGE SCALE GENOMIC DNA]</scope>
</reference>